<evidence type="ECO:0000313" key="3">
    <source>
        <dbReference type="EMBL" id="CAD8682295.1"/>
    </source>
</evidence>
<evidence type="ECO:0000256" key="1">
    <source>
        <dbReference type="ARBA" id="ARBA00022837"/>
    </source>
</evidence>
<dbReference type="EMBL" id="HBFA01031504">
    <property type="protein sequence ID" value="CAD8682295.1"/>
    <property type="molecule type" value="Transcribed_RNA"/>
</dbReference>
<protein>
    <recommendedName>
        <fullName evidence="4">EF-hand domain-containing protein</fullName>
    </recommendedName>
</protein>
<feature type="compositionally biased region" description="Low complexity" evidence="2">
    <location>
        <begin position="25"/>
        <end position="41"/>
    </location>
</feature>
<evidence type="ECO:0008006" key="4">
    <source>
        <dbReference type="Google" id="ProtNLM"/>
    </source>
</evidence>
<dbReference type="InterPro" id="IPR018247">
    <property type="entry name" value="EF_Hand_1_Ca_BS"/>
</dbReference>
<reference evidence="3" key="1">
    <citation type="submission" date="2021-01" db="EMBL/GenBank/DDBJ databases">
        <authorList>
            <person name="Corre E."/>
            <person name="Pelletier E."/>
            <person name="Niang G."/>
            <person name="Scheremetjew M."/>
            <person name="Finn R."/>
            <person name="Kale V."/>
            <person name="Holt S."/>
            <person name="Cochrane G."/>
            <person name="Meng A."/>
            <person name="Brown T."/>
            <person name="Cohen L."/>
        </authorList>
    </citation>
    <scope>NUCLEOTIDE SEQUENCE</scope>
    <source>
        <strain evidence="3">CCMP722</strain>
    </source>
</reference>
<sequence length="282" mass="31459">MGNCFGSKSQGQEQKNDVQSPPKPSGISSGGLSLFGGSSQSDKNKGRSPLPDKPKPRRRRSSITESFSVRNEYVIKLLHDCLQRHRARGVMKSLNSILMKFSKVEEGLSSARKAFKELEKPGTNTVCASELETACEKIGLDLSGDAISALKIDPNDTMNFKEFVVALSLVYMVKPETESPLEDPGKPARKPTEFEQAIDIVVDSFNFFDSNADGILEKPEVLNTFNTASARNKDGRGNISAKRFEEMDWDQDEKITFPEFLHAYETWIGIEDDDEEDNFKFS</sequence>
<accession>A0A7S0WST5</accession>
<dbReference type="Gene3D" id="1.10.238.10">
    <property type="entry name" value="EF-hand"/>
    <property type="match status" value="1"/>
</dbReference>
<feature type="region of interest" description="Disordered" evidence="2">
    <location>
        <begin position="1"/>
        <end position="63"/>
    </location>
</feature>
<dbReference type="SUPFAM" id="SSF47473">
    <property type="entry name" value="EF-hand"/>
    <property type="match status" value="1"/>
</dbReference>
<feature type="compositionally biased region" description="Basic and acidic residues" evidence="2">
    <location>
        <begin position="42"/>
        <end position="54"/>
    </location>
</feature>
<dbReference type="PROSITE" id="PS00018">
    <property type="entry name" value="EF_HAND_1"/>
    <property type="match status" value="1"/>
</dbReference>
<dbReference type="InterPro" id="IPR052591">
    <property type="entry name" value="CML21-like"/>
</dbReference>
<feature type="compositionally biased region" description="Polar residues" evidence="2">
    <location>
        <begin position="1"/>
        <end position="19"/>
    </location>
</feature>
<keyword evidence="1" id="KW-0106">Calcium</keyword>
<name>A0A7S0WST5_9CHLO</name>
<proteinExistence type="predicted"/>
<organism evidence="3">
    <name type="scientific">Pyramimonas obovata</name>
    <dbReference type="NCBI Taxonomy" id="1411642"/>
    <lineage>
        <taxon>Eukaryota</taxon>
        <taxon>Viridiplantae</taxon>
        <taxon>Chlorophyta</taxon>
        <taxon>Pyramimonadophyceae</taxon>
        <taxon>Pyramimonadales</taxon>
        <taxon>Pyramimonadaceae</taxon>
        <taxon>Pyramimonas</taxon>
        <taxon>Pyramimonas incertae sedis</taxon>
    </lineage>
</organism>
<dbReference type="InterPro" id="IPR011992">
    <property type="entry name" value="EF-hand-dom_pair"/>
</dbReference>
<dbReference type="AlphaFoldDB" id="A0A7S0WST5"/>
<dbReference type="PANTHER" id="PTHR23064">
    <property type="entry name" value="TROPONIN"/>
    <property type="match status" value="1"/>
</dbReference>
<gene>
    <name evidence="3" type="ORF">POBO1169_LOCUS15860</name>
</gene>
<evidence type="ECO:0000256" key="2">
    <source>
        <dbReference type="SAM" id="MobiDB-lite"/>
    </source>
</evidence>